<reference evidence="3" key="2">
    <citation type="journal article" date="2021" name="Microbiome">
        <title>Successional dynamics and alternative stable states in a saline activated sludge microbial community over 9 years.</title>
        <authorList>
            <person name="Wang Y."/>
            <person name="Ye J."/>
            <person name="Ju F."/>
            <person name="Liu L."/>
            <person name="Boyd J.A."/>
            <person name="Deng Y."/>
            <person name="Parks D.H."/>
            <person name="Jiang X."/>
            <person name="Yin X."/>
            <person name="Woodcroft B.J."/>
            <person name="Tyson G.W."/>
            <person name="Hugenholtz P."/>
            <person name="Polz M.F."/>
            <person name="Zhang T."/>
        </authorList>
    </citation>
    <scope>NUCLEOTIDE SEQUENCE</scope>
    <source>
        <strain evidence="3">HKST-UBA02</strain>
    </source>
</reference>
<feature type="non-terminal residue" evidence="3">
    <location>
        <position position="272"/>
    </location>
</feature>
<dbReference type="EMBL" id="JAGQKY010000167">
    <property type="protein sequence ID" value="MCA9397850.1"/>
    <property type="molecule type" value="Genomic_DNA"/>
</dbReference>
<reference evidence="3" key="1">
    <citation type="submission" date="2020-04" db="EMBL/GenBank/DDBJ databases">
        <authorList>
            <person name="Zhang T."/>
        </authorList>
    </citation>
    <scope>NUCLEOTIDE SEQUENCE</scope>
    <source>
        <strain evidence="3">HKST-UBA02</strain>
    </source>
</reference>
<keyword evidence="1" id="KW-0812">Transmembrane</keyword>
<evidence type="ECO:0000256" key="1">
    <source>
        <dbReference type="SAM" id="Phobius"/>
    </source>
</evidence>
<accession>A0A955LWJ6</accession>
<feature type="transmembrane region" description="Helical" evidence="1">
    <location>
        <begin position="21"/>
        <end position="45"/>
    </location>
</feature>
<gene>
    <name evidence="3" type="ORF">KC573_03395</name>
</gene>
<organism evidence="3 4">
    <name type="scientific">candidate division WWE3 bacterium</name>
    <dbReference type="NCBI Taxonomy" id="2053526"/>
    <lineage>
        <taxon>Bacteria</taxon>
        <taxon>Katanobacteria</taxon>
    </lineage>
</organism>
<evidence type="ECO:0000313" key="4">
    <source>
        <dbReference type="Proteomes" id="UP000699691"/>
    </source>
</evidence>
<comment type="caution">
    <text evidence="3">The sequence shown here is derived from an EMBL/GenBank/DDBJ whole genome shotgun (WGS) entry which is preliminary data.</text>
</comment>
<keyword evidence="1" id="KW-0472">Membrane</keyword>
<feature type="domain" description="DUF2341" evidence="2">
    <location>
        <begin position="133"/>
        <end position="205"/>
    </location>
</feature>
<protein>
    <submittedName>
        <fullName evidence="3">DUF2341 domain-containing protein</fullName>
    </submittedName>
</protein>
<name>A0A955LWJ6_UNCKA</name>
<sequence length="272" mass="29968">MFLLMKFREKITANRITLPNWEFEILVVLVLLFGITLGTYITLFAKWPSSFALTQDSVTRDTSTDFNQGTYSQTEISGTGSAAYVQLQGSGGAGWFDNNWNFRRPIQITNTGSVLTNYQVDVSVTYDAGMQPDFDDIRFANSSGSELDFWLKQKSDSTDATFIVEVDTIASSSTTTIYMYYGNSGASSMSNAQNTFLHFVNFNTDGVLSYGGSQDTQSSSYEILDSGNTLRIYGNSWKVTNANFTVASGQLMQAEFRSAGDDAEINGIGFDT</sequence>
<proteinExistence type="predicted"/>
<evidence type="ECO:0000313" key="3">
    <source>
        <dbReference type="EMBL" id="MCA9397850.1"/>
    </source>
</evidence>
<keyword evidence="1" id="KW-1133">Transmembrane helix</keyword>
<dbReference type="AlphaFoldDB" id="A0A955LWJ6"/>
<dbReference type="InterPro" id="IPR018765">
    <property type="entry name" value="DUF2341"/>
</dbReference>
<dbReference type="Proteomes" id="UP000699691">
    <property type="component" value="Unassembled WGS sequence"/>
</dbReference>
<evidence type="ECO:0000259" key="2">
    <source>
        <dbReference type="Pfam" id="PF10102"/>
    </source>
</evidence>
<dbReference type="Pfam" id="PF10102">
    <property type="entry name" value="DUF2341"/>
    <property type="match status" value="1"/>
</dbReference>